<dbReference type="AlphaFoldDB" id="A0A2P4TEL6"/>
<accession>A0A2P4TEL6</accession>
<feature type="region of interest" description="Disordered" evidence="1">
    <location>
        <begin position="14"/>
        <end position="37"/>
    </location>
</feature>
<dbReference type="EMBL" id="PPHD01001239">
    <property type="protein sequence ID" value="POI34786.1"/>
    <property type="molecule type" value="Genomic_DNA"/>
</dbReference>
<keyword evidence="2" id="KW-0472">Membrane</keyword>
<sequence>MGFEGLGARRCPFGARSPRARQAGHRLVSPRPDSRFPARAGHESQLAFLQPTKEDVIFFFFFFFFSFFPTLLPK</sequence>
<evidence type="ECO:0000256" key="1">
    <source>
        <dbReference type="SAM" id="MobiDB-lite"/>
    </source>
</evidence>
<reference evidence="3 4" key="1">
    <citation type="submission" date="2018-01" db="EMBL/GenBank/DDBJ databases">
        <title>Comparison of the Chinese Bamboo Partridge and Red Junglefowl genome sequences highlights the importance of demography in genome evolution.</title>
        <authorList>
            <person name="Tiley G.P."/>
            <person name="Kimball R.T."/>
            <person name="Braun E.L."/>
            <person name="Burleigh J.G."/>
        </authorList>
    </citation>
    <scope>NUCLEOTIDE SEQUENCE [LARGE SCALE GENOMIC DNA]</scope>
    <source>
        <strain evidence="3">RTK389</strain>
        <tissue evidence="3">Blood</tissue>
    </source>
</reference>
<name>A0A2P4TEL6_BAMTH</name>
<evidence type="ECO:0000313" key="3">
    <source>
        <dbReference type="EMBL" id="POI34786.1"/>
    </source>
</evidence>
<gene>
    <name evidence="3" type="ORF">CIB84_001462</name>
</gene>
<comment type="caution">
    <text evidence="3">The sequence shown here is derived from an EMBL/GenBank/DDBJ whole genome shotgun (WGS) entry which is preliminary data.</text>
</comment>
<feature type="transmembrane region" description="Helical" evidence="2">
    <location>
        <begin position="56"/>
        <end position="72"/>
    </location>
</feature>
<evidence type="ECO:0000313" key="4">
    <source>
        <dbReference type="Proteomes" id="UP000237246"/>
    </source>
</evidence>
<organism evidence="3 4">
    <name type="scientific">Bambusicola thoracicus</name>
    <name type="common">Chinese bamboo-partridge</name>
    <name type="synonym">Perdix thoracica</name>
    <dbReference type="NCBI Taxonomy" id="9083"/>
    <lineage>
        <taxon>Eukaryota</taxon>
        <taxon>Metazoa</taxon>
        <taxon>Chordata</taxon>
        <taxon>Craniata</taxon>
        <taxon>Vertebrata</taxon>
        <taxon>Euteleostomi</taxon>
        <taxon>Archelosauria</taxon>
        <taxon>Archosauria</taxon>
        <taxon>Dinosauria</taxon>
        <taxon>Saurischia</taxon>
        <taxon>Theropoda</taxon>
        <taxon>Coelurosauria</taxon>
        <taxon>Aves</taxon>
        <taxon>Neognathae</taxon>
        <taxon>Galloanserae</taxon>
        <taxon>Galliformes</taxon>
        <taxon>Phasianidae</taxon>
        <taxon>Perdicinae</taxon>
        <taxon>Bambusicola</taxon>
    </lineage>
</organism>
<keyword evidence="2" id="KW-1133">Transmembrane helix</keyword>
<protein>
    <submittedName>
        <fullName evidence="3">Uncharacterized protein</fullName>
    </submittedName>
</protein>
<evidence type="ECO:0000256" key="2">
    <source>
        <dbReference type="SAM" id="Phobius"/>
    </source>
</evidence>
<keyword evidence="4" id="KW-1185">Reference proteome</keyword>
<dbReference type="Proteomes" id="UP000237246">
    <property type="component" value="Unassembled WGS sequence"/>
</dbReference>
<keyword evidence="2" id="KW-0812">Transmembrane</keyword>
<proteinExistence type="predicted"/>